<comment type="caution">
    <text evidence="1">The sequence shown here is derived from an EMBL/GenBank/DDBJ whole genome shotgun (WGS) entry which is preliminary data.</text>
</comment>
<organism evidence="1 2">
    <name type="scientific">Roseateles albus</name>
    <dbReference type="NCBI Taxonomy" id="2987525"/>
    <lineage>
        <taxon>Bacteria</taxon>
        <taxon>Pseudomonadati</taxon>
        <taxon>Pseudomonadota</taxon>
        <taxon>Betaproteobacteria</taxon>
        <taxon>Burkholderiales</taxon>
        <taxon>Sphaerotilaceae</taxon>
        <taxon>Roseateles</taxon>
    </lineage>
</organism>
<dbReference type="CDD" id="cd17242">
    <property type="entry name" value="MobM_relaxase"/>
    <property type="match status" value="1"/>
</dbReference>
<name>A0ABT5K9M9_9BURK</name>
<evidence type="ECO:0000313" key="2">
    <source>
        <dbReference type="Proteomes" id="UP001221189"/>
    </source>
</evidence>
<dbReference type="Proteomes" id="UP001221189">
    <property type="component" value="Unassembled WGS sequence"/>
</dbReference>
<dbReference type="Gene3D" id="3.30.930.30">
    <property type="match status" value="1"/>
</dbReference>
<evidence type="ECO:0000313" key="1">
    <source>
        <dbReference type="EMBL" id="MDC8770652.1"/>
    </source>
</evidence>
<accession>A0ABT5K9M9</accession>
<gene>
    <name evidence="1" type="ORF">PRZ03_03630</name>
</gene>
<sequence>MSVGAILRFKKLTGSGIVRTAAAHNKRTIQAELGAGGSIDARLTGLNEVLAGPLKPDDVADRARARMAGAGVGKLRKDAVRALEFVASLAPGQCADERGFFAAAAHWLADKFGADNILSADVHRDEAAPHLHVLVLPLIGGRMAGSDAVAPPQWMTLQKEFFEAVCVPFGLKRYPRRLVGTSKTATFAAVLAEVKRRNDPVLTSALWPLLRDRIEATPGPFAELLGLEAISASKPKKLRSMTAIFTSKGKGSQKPESDEPYKGLNDRTLYLCKGSQNSSVSNVATTTPV</sequence>
<keyword evidence="2" id="KW-1185">Reference proteome</keyword>
<dbReference type="Pfam" id="PF01076">
    <property type="entry name" value="Mob_Pre"/>
    <property type="match status" value="1"/>
</dbReference>
<reference evidence="1 2" key="1">
    <citation type="submission" date="2022-10" db="EMBL/GenBank/DDBJ databases">
        <title>Paucibacter sp. hw1 Genome sequencing.</title>
        <authorList>
            <person name="Park S."/>
        </authorList>
    </citation>
    <scope>NUCLEOTIDE SEQUENCE [LARGE SCALE GENOMIC DNA]</scope>
    <source>
        <strain evidence="2">hw1</strain>
    </source>
</reference>
<proteinExistence type="predicted"/>
<dbReference type="InterPro" id="IPR001668">
    <property type="entry name" value="Mob_Pre"/>
</dbReference>
<dbReference type="EMBL" id="JAQQXT010000002">
    <property type="protein sequence ID" value="MDC8770652.1"/>
    <property type="molecule type" value="Genomic_DNA"/>
</dbReference>
<protein>
    <submittedName>
        <fullName evidence="1">Plasmid recombination protein</fullName>
    </submittedName>
</protein>